<feature type="transmembrane region" description="Helical" evidence="1">
    <location>
        <begin position="7"/>
        <end position="23"/>
    </location>
</feature>
<proteinExistence type="predicted"/>
<feature type="transmembrane region" description="Helical" evidence="1">
    <location>
        <begin position="66"/>
        <end position="85"/>
    </location>
</feature>
<accession>A0ABS4ZK26</accession>
<name>A0ABS4ZK26_9MICO</name>
<evidence type="ECO:0008006" key="4">
    <source>
        <dbReference type="Google" id="ProtNLM"/>
    </source>
</evidence>
<organism evidence="2 3">
    <name type="scientific">Microbacterium amylolyticum</name>
    <dbReference type="NCBI Taxonomy" id="936337"/>
    <lineage>
        <taxon>Bacteria</taxon>
        <taxon>Bacillati</taxon>
        <taxon>Actinomycetota</taxon>
        <taxon>Actinomycetes</taxon>
        <taxon>Micrococcales</taxon>
        <taxon>Microbacteriaceae</taxon>
        <taxon>Microbacterium</taxon>
    </lineage>
</organism>
<protein>
    <recommendedName>
        <fullName evidence="4">DUF2178 domain-containing protein</fullName>
    </recommendedName>
</protein>
<dbReference type="RefSeq" id="WP_165133453.1">
    <property type="nucleotide sequence ID" value="NZ_CP049253.1"/>
</dbReference>
<feature type="transmembrane region" description="Helical" evidence="1">
    <location>
        <begin position="91"/>
        <end position="112"/>
    </location>
</feature>
<sequence length="117" mass="12154">MKAIRFIFFPLAAATGITFVVFGHVIPGMAIIAATALLAVFAGVFIPRNAEPTSALDARRQKNTRIGLVIGASLTVVGIALTALAPGFFSYVSLMSGISMTGGYVLAFVVFARDTAS</sequence>
<evidence type="ECO:0000256" key="1">
    <source>
        <dbReference type="SAM" id="Phobius"/>
    </source>
</evidence>
<keyword evidence="1" id="KW-0472">Membrane</keyword>
<evidence type="ECO:0000313" key="3">
    <source>
        <dbReference type="Proteomes" id="UP001519362"/>
    </source>
</evidence>
<reference evidence="2 3" key="1">
    <citation type="submission" date="2021-03" db="EMBL/GenBank/DDBJ databases">
        <title>Sequencing the genomes of 1000 actinobacteria strains.</title>
        <authorList>
            <person name="Klenk H.-P."/>
        </authorList>
    </citation>
    <scope>NUCLEOTIDE SEQUENCE [LARGE SCALE GENOMIC DNA]</scope>
    <source>
        <strain evidence="2 3">DSM 24221</strain>
    </source>
</reference>
<keyword evidence="1" id="KW-0812">Transmembrane</keyword>
<feature type="transmembrane region" description="Helical" evidence="1">
    <location>
        <begin position="29"/>
        <end position="46"/>
    </location>
</feature>
<keyword evidence="1" id="KW-1133">Transmembrane helix</keyword>
<evidence type="ECO:0000313" key="2">
    <source>
        <dbReference type="EMBL" id="MBP2437650.1"/>
    </source>
</evidence>
<comment type="caution">
    <text evidence="2">The sequence shown here is derived from an EMBL/GenBank/DDBJ whole genome shotgun (WGS) entry which is preliminary data.</text>
</comment>
<keyword evidence="3" id="KW-1185">Reference proteome</keyword>
<dbReference type="EMBL" id="JAGIOL010000001">
    <property type="protein sequence ID" value="MBP2437650.1"/>
    <property type="molecule type" value="Genomic_DNA"/>
</dbReference>
<gene>
    <name evidence="2" type="ORF">JOF34_002236</name>
</gene>
<dbReference type="Proteomes" id="UP001519362">
    <property type="component" value="Unassembled WGS sequence"/>
</dbReference>